<dbReference type="AlphaFoldDB" id="A0A498I5W0"/>
<dbReference type="Gene3D" id="2.40.50.140">
    <property type="entry name" value="Nucleic acid-binding proteins"/>
    <property type="match status" value="2"/>
</dbReference>
<dbReference type="InterPro" id="IPR057301">
    <property type="entry name" value="Rrp5_OB_4th"/>
</dbReference>
<dbReference type="SMART" id="SM00316">
    <property type="entry name" value="S1"/>
    <property type="match status" value="4"/>
</dbReference>
<dbReference type="SUPFAM" id="SSF50249">
    <property type="entry name" value="Nucleic acid-binding proteins"/>
    <property type="match status" value="2"/>
</dbReference>
<reference evidence="2 3" key="1">
    <citation type="submission" date="2018-10" db="EMBL/GenBank/DDBJ databases">
        <title>A high-quality apple genome assembly.</title>
        <authorList>
            <person name="Hu J."/>
        </authorList>
    </citation>
    <scope>NUCLEOTIDE SEQUENCE [LARGE SCALE GENOMIC DNA]</scope>
    <source>
        <strain evidence="3">cv. HFTH1</strain>
        <tissue evidence="2">Young leaf</tissue>
    </source>
</reference>
<dbReference type="STRING" id="3750.A0A498I5W0"/>
<dbReference type="InterPro" id="IPR045209">
    <property type="entry name" value="Rrp5"/>
</dbReference>
<dbReference type="Pfam" id="PF23459">
    <property type="entry name" value="S1_RRP5"/>
    <property type="match status" value="1"/>
</dbReference>
<feature type="domain" description="S1 motif" evidence="1">
    <location>
        <begin position="14"/>
        <end position="97"/>
    </location>
</feature>
<dbReference type="PROSITE" id="PS50126">
    <property type="entry name" value="S1"/>
    <property type="match status" value="2"/>
</dbReference>
<dbReference type="GO" id="GO:0032040">
    <property type="term" value="C:small-subunit processome"/>
    <property type="evidence" value="ECO:0007669"/>
    <property type="project" value="TreeGrafter"/>
</dbReference>
<dbReference type="PANTHER" id="PTHR23270:SF10">
    <property type="entry name" value="PROTEIN RRP5 HOMOLOG"/>
    <property type="match status" value="1"/>
</dbReference>
<keyword evidence="3" id="KW-1185">Reference proteome</keyword>
<evidence type="ECO:0000259" key="1">
    <source>
        <dbReference type="PROSITE" id="PS50126"/>
    </source>
</evidence>
<feature type="domain" description="S1 motif" evidence="1">
    <location>
        <begin position="243"/>
        <end position="317"/>
    </location>
</feature>
<dbReference type="InterPro" id="IPR003029">
    <property type="entry name" value="S1_domain"/>
</dbReference>
<gene>
    <name evidence="2" type="ORF">DVH24_019381</name>
</gene>
<evidence type="ECO:0000313" key="3">
    <source>
        <dbReference type="Proteomes" id="UP000290289"/>
    </source>
</evidence>
<dbReference type="Proteomes" id="UP000290289">
    <property type="component" value="Chromosome 14"/>
</dbReference>
<evidence type="ECO:0000313" key="2">
    <source>
        <dbReference type="EMBL" id="RXH76493.1"/>
    </source>
</evidence>
<name>A0A498I5W0_MALDO</name>
<dbReference type="InterPro" id="IPR012340">
    <property type="entry name" value="NA-bd_OB-fold"/>
</dbReference>
<comment type="caution">
    <text evidence="2">The sequence shown here is derived from an EMBL/GenBank/DDBJ whole genome shotgun (WGS) entry which is preliminary data.</text>
</comment>
<dbReference type="GO" id="GO:0003723">
    <property type="term" value="F:RNA binding"/>
    <property type="evidence" value="ECO:0007669"/>
    <property type="project" value="TreeGrafter"/>
</dbReference>
<dbReference type="Pfam" id="PF24685">
    <property type="entry name" value="OB_RRP5_4th"/>
    <property type="match status" value="1"/>
</dbReference>
<organism evidence="2 3">
    <name type="scientific">Malus domestica</name>
    <name type="common">Apple</name>
    <name type="synonym">Pyrus malus</name>
    <dbReference type="NCBI Taxonomy" id="3750"/>
    <lineage>
        <taxon>Eukaryota</taxon>
        <taxon>Viridiplantae</taxon>
        <taxon>Streptophyta</taxon>
        <taxon>Embryophyta</taxon>
        <taxon>Tracheophyta</taxon>
        <taxon>Spermatophyta</taxon>
        <taxon>Magnoliopsida</taxon>
        <taxon>eudicotyledons</taxon>
        <taxon>Gunneridae</taxon>
        <taxon>Pentapetalae</taxon>
        <taxon>rosids</taxon>
        <taxon>fabids</taxon>
        <taxon>Rosales</taxon>
        <taxon>Rosaceae</taxon>
        <taxon>Amygdaloideae</taxon>
        <taxon>Maleae</taxon>
        <taxon>Malus</taxon>
    </lineage>
</organism>
<sequence>MYYSFMSGQNISVGMKVWGVVSEVNEKDLVISLPGGLRGLVRSSEAFDPVLDNENKAVADSLLPSVFHTGQLVSCIVLKLDEDNKEKEKRNIWLSLHLSLLHKGFTLESVQEGMVLTAYVKSIEDHDSKEIQVKTGQLLQGVVKSVDKIGKVVYLISDQETVSKSVTKDLKGISIDLLVPGMMVNARVLSTLENGVMLSFITYFTGTVNARILFIDPSTRAVGLTLNPHLVHSKAPTSGVKIGDICDASKVVRVDRGLGLLLEIPCTPVPTPAYVSISDVAEEDARKLEKKFKQGSRVRVRILGFRHLEGLSTGTLKSSAMEGTVFTHSDVKPGMVVRGKVTAVDSFGAIVQFPGGIGAELLFRVLGCKSKRITVTHKKTLVCDIFVLNFESTIFFIGWLSISLDALHTLWISLQPSPTLNSRELPH</sequence>
<protein>
    <recommendedName>
        <fullName evidence="1">S1 motif domain-containing protein</fullName>
    </recommendedName>
</protein>
<accession>A0A498I5W0</accession>
<dbReference type="EMBL" id="RDQH01000340">
    <property type="protein sequence ID" value="RXH76493.1"/>
    <property type="molecule type" value="Genomic_DNA"/>
</dbReference>
<dbReference type="GO" id="GO:0006364">
    <property type="term" value="P:rRNA processing"/>
    <property type="evidence" value="ECO:0007669"/>
    <property type="project" value="InterPro"/>
</dbReference>
<dbReference type="PANTHER" id="PTHR23270">
    <property type="entry name" value="PROGRAMMED CELL DEATH PROTEIN 11 PRE-RRNA PROCESSING PROTEIN RRP5"/>
    <property type="match status" value="1"/>
</dbReference>
<proteinExistence type="predicted"/>
<dbReference type="InterPro" id="IPR057302">
    <property type="entry name" value="Rrp5_S1"/>
</dbReference>